<dbReference type="EMBL" id="PYHR01000002">
    <property type="protein sequence ID" value="PWD49530.1"/>
    <property type="molecule type" value="Genomic_DNA"/>
</dbReference>
<reference evidence="1 2" key="1">
    <citation type="submission" date="2018-03" db="EMBL/GenBank/DDBJ databases">
        <title>Genome assembly of novel Miniimonas species PCH200.</title>
        <authorList>
            <person name="Thakur V."/>
            <person name="Kumar V."/>
            <person name="Singh D."/>
        </authorList>
    </citation>
    <scope>NUCLEOTIDE SEQUENCE [LARGE SCALE GENOMIC DNA]</scope>
    <source>
        <strain evidence="1 2">PCH200</strain>
    </source>
</reference>
<dbReference type="OrthoDB" id="3882213at2"/>
<dbReference type="AlphaFoldDB" id="A0A2U1ZRG0"/>
<keyword evidence="2" id="KW-1185">Reference proteome</keyword>
<sequence length="1044" mass="114936">MTEHIPEAEAYIRFRLDELSSRNEHHRFEEIATRVAQKRISSNILIATGPVSSGGDQQRDAETFTTRLPSELPHSAGFAAAASTSPLVVACTVQSGGLKQKVLSDLAGICANDAADVDHVAFFSVHPISEGVTHDVQRTARESYAVTLDIFCGSDIATFLVEADLVWVARHYLELPSHLVPTPEDEPAPQWYADLIDGLRHNHGPVALTPAVQGEITHGLRHATWDEHANADLPEWLDFMGAFLAHSADGADTELVFRACYEMAIARFRGMGVAAGIEDLVRRAIEYACTSTRPNIVDDAVTLCAYWGTMWMTGVAKAEASEISAAMLRLRSHLVNLLDATDSVTHPVRSATLTGTLAFAHLVPDWGRIETTDGKPPPAAVASNVGVQLDESAVDTSALPVSHLFDFDVAMSYLEQLVDLLPRARAYSSSELARLFTMYAPAASGHTNYEKVRDGFDIVLAQVQGDSATAERCRDRGMAFVRAGQPLKALSELHNAKAQWFNGDTIYGAILTMRYLGSLYAGLGLMYAAKMYACTAAALAMMSDDSDVQMHVPKALLETAKYAQQTGTWVDAARLTEVALLARAQMLPDPFDYDKHPDLAAHDTNATLELAGIRTFWPELEPLIEAAHRTTNWYKQLVEVIEHDDSRFDMTEHEFQARAAEQLAGPLLGDVGHRRLIDFQALGIRWTFQFDNNRETVLTAEGFVAALQVLLADIAPMNPVLIKSTIRGAVDVRPGASREDDSIDIDDSGPEVLANVVLSNSLTDTEAHNRAILATCYQLLHAVHVRPPDELQNLLEPLFRGGLIHKVSIGRPYEETAALLDDDHYARCADASRPSSSDAFQPTECEHLPASTVTGPGYDSDESLQAIHERYEVANEALRFTLPRLLSDQAGRATVVRLRNDGWLDWQILVALVNTSMNWRMKRAGLRPGVGDPRRALDLAREPETSASPTMPLSEFTDDVVDMHIFTQTVSVARRWNLRGRPEAPGENAMRDLLTRRYRYATDDIPHRDLLDCIDKYGNLLTLLDIPTDHGNNDHRARDASESA</sequence>
<protein>
    <submittedName>
        <fullName evidence="1">Uncharacterized protein</fullName>
    </submittedName>
</protein>
<comment type="caution">
    <text evidence="1">The sequence shown here is derived from an EMBL/GenBank/DDBJ whole genome shotgun (WGS) entry which is preliminary data.</text>
</comment>
<evidence type="ECO:0000313" key="1">
    <source>
        <dbReference type="EMBL" id="PWD49530.1"/>
    </source>
</evidence>
<name>A0A2U1ZRG0_9MICO</name>
<dbReference type="Proteomes" id="UP000245166">
    <property type="component" value="Unassembled WGS sequence"/>
</dbReference>
<accession>A0A2U1ZRG0</accession>
<gene>
    <name evidence="1" type="ORF">C8046_01155</name>
</gene>
<dbReference type="RefSeq" id="WP_109227913.1">
    <property type="nucleotide sequence ID" value="NZ_PYHR01000002.1"/>
</dbReference>
<evidence type="ECO:0000313" key="2">
    <source>
        <dbReference type="Proteomes" id="UP000245166"/>
    </source>
</evidence>
<proteinExistence type="predicted"/>
<organism evidence="1 2">
    <name type="scientific">Serinibacter arcticus</name>
    <dbReference type="NCBI Taxonomy" id="1655435"/>
    <lineage>
        <taxon>Bacteria</taxon>
        <taxon>Bacillati</taxon>
        <taxon>Actinomycetota</taxon>
        <taxon>Actinomycetes</taxon>
        <taxon>Micrococcales</taxon>
        <taxon>Beutenbergiaceae</taxon>
        <taxon>Serinibacter</taxon>
    </lineage>
</organism>